<accession>A0A7C4E2F0</accession>
<dbReference type="Gene3D" id="2.60.40.1120">
    <property type="entry name" value="Carboxypeptidase-like, regulatory domain"/>
    <property type="match status" value="1"/>
</dbReference>
<sequence length="565" mass="60376">MKTTTLTLLVILLMLPHVTLSQSQQQVLTVLVTTGDGAPRSGLTVTVQAENFRETAVTNATGYAVLRQLSPGTYQVTVSLQNIELIRRTISFPETSFIREVAPLSTLYAKVVDTAGKPVPNFFVNLLSPTGLVSVSQRTNSTGVAVFRDIPFSNISSIGGVYRLSTVKQGIIIGSVEKSVEKYVEEVTISAGLVNANFSLVDSQGVRMKLSASLSLRAGNVTESVDVVDGFASVTQLISSAIVGSYNTSLSVKLSNKDVVVYNSLLNIDAYGSFTLSPDVGELVIKVLDPDGNPVKGVGILVGASGYGNFTSGVTDQQGQFSVGIVPLSKVVGDYQLSVFRGRSRIQVEQLSLSESKVIKEVKLTLTKTSFRIVDYTGSPLSSAMLSIKDTVTGRTVNTTIAAGEASADFFPGPNEVSVTYRDRVVFQKVLELSSEPQEIRVTSVNFPLSISVLDSLGQFVEGLRVKVYGDGRELLNTVSGSSPLKITLELPADVVVDVFSGENLLARERRYAAGPEDVQIRFVDMVALGNVLLPIQLLASVFLAAILACLLAAAFIITRSGKQR</sequence>
<organism evidence="2">
    <name type="scientific">Caldiarchaeum subterraneum</name>
    <dbReference type="NCBI Taxonomy" id="311458"/>
    <lineage>
        <taxon>Archaea</taxon>
        <taxon>Nitrososphaerota</taxon>
        <taxon>Candidatus Caldarchaeales</taxon>
        <taxon>Candidatus Caldarchaeaceae</taxon>
        <taxon>Candidatus Caldarchaeum</taxon>
    </lineage>
</organism>
<proteinExistence type="predicted"/>
<evidence type="ECO:0000313" key="2">
    <source>
        <dbReference type="EMBL" id="HGN90782.1"/>
    </source>
</evidence>
<protein>
    <recommendedName>
        <fullName evidence="3">Carboxypeptidase regulatory-like domain-containing protein</fullName>
    </recommendedName>
</protein>
<dbReference type="EMBL" id="DTAD01000073">
    <property type="protein sequence ID" value="HGN90782.1"/>
    <property type="molecule type" value="Genomic_DNA"/>
</dbReference>
<dbReference type="InterPro" id="IPR013784">
    <property type="entry name" value="Carb-bd-like_fold"/>
</dbReference>
<dbReference type="AlphaFoldDB" id="A0A7C4E2F0"/>
<dbReference type="GO" id="GO:0030246">
    <property type="term" value="F:carbohydrate binding"/>
    <property type="evidence" value="ECO:0007669"/>
    <property type="project" value="InterPro"/>
</dbReference>
<name>A0A7C4E2F0_CALS0</name>
<dbReference type="Pfam" id="PF13620">
    <property type="entry name" value="CarboxypepD_reg"/>
    <property type="match status" value="1"/>
</dbReference>
<keyword evidence="1" id="KW-1133">Transmembrane helix</keyword>
<gene>
    <name evidence="2" type="ORF">ENT82_06630</name>
</gene>
<evidence type="ECO:0008006" key="3">
    <source>
        <dbReference type="Google" id="ProtNLM"/>
    </source>
</evidence>
<evidence type="ECO:0000256" key="1">
    <source>
        <dbReference type="SAM" id="Phobius"/>
    </source>
</evidence>
<reference evidence="2" key="1">
    <citation type="journal article" date="2020" name="mSystems">
        <title>Genome- and Community-Level Interaction Insights into Carbon Utilization and Element Cycling Functions of Hydrothermarchaeota in Hydrothermal Sediment.</title>
        <authorList>
            <person name="Zhou Z."/>
            <person name="Liu Y."/>
            <person name="Xu W."/>
            <person name="Pan J."/>
            <person name="Luo Z.H."/>
            <person name="Li M."/>
        </authorList>
    </citation>
    <scope>NUCLEOTIDE SEQUENCE [LARGE SCALE GENOMIC DNA]</scope>
    <source>
        <strain evidence="2">SpSt-613</strain>
    </source>
</reference>
<dbReference type="SUPFAM" id="SSF49452">
    <property type="entry name" value="Starch-binding domain-like"/>
    <property type="match status" value="1"/>
</dbReference>
<feature type="transmembrane region" description="Helical" evidence="1">
    <location>
        <begin position="538"/>
        <end position="559"/>
    </location>
</feature>
<comment type="caution">
    <text evidence="2">The sequence shown here is derived from an EMBL/GenBank/DDBJ whole genome shotgun (WGS) entry which is preliminary data.</text>
</comment>
<keyword evidence="1" id="KW-0472">Membrane</keyword>
<keyword evidence="1" id="KW-0812">Transmembrane</keyword>